<gene>
    <name evidence="2" type="ORF">CPB83DRAFT_854661</name>
</gene>
<accession>A0A9P6EFX3</accession>
<dbReference type="EMBL" id="MU157854">
    <property type="protein sequence ID" value="KAF9528220.1"/>
    <property type="molecule type" value="Genomic_DNA"/>
</dbReference>
<protein>
    <recommendedName>
        <fullName evidence="1">DUF6593 domain-containing protein</fullName>
    </recommendedName>
</protein>
<keyword evidence="3" id="KW-1185">Reference proteome</keyword>
<reference evidence="2" key="1">
    <citation type="submission" date="2020-11" db="EMBL/GenBank/DDBJ databases">
        <authorList>
            <consortium name="DOE Joint Genome Institute"/>
            <person name="Ahrendt S."/>
            <person name="Riley R."/>
            <person name="Andreopoulos W."/>
            <person name="Labutti K."/>
            <person name="Pangilinan J."/>
            <person name="Ruiz-Duenas F.J."/>
            <person name="Barrasa J.M."/>
            <person name="Sanchez-Garcia M."/>
            <person name="Camarero S."/>
            <person name="Miyauchi S."/>
            <person name="Serrano A."/>
            <person name="Linde D."/>
            <person name="Babiker R."/>
            <person name="Drula E."/>
            <person name="Ayuso-Fernandez I."/>
            <person name="Pacheco R."/>
            <person name="Padilla G."/>
            <person name="Ferreira P."/>
            <person name="Barriuso J."/>
            <person name="Kellner H."/>
            <person name="Castanera R."/>
            <person name="Alfaro M."/>
            <person name="Ramirez L."/>
            <person name="Pisabarro A.G."/>
            <person name="Kuo A."/>
            <person name="Tritt A."/>
            <person name="Lipzen A."/>
            <person name="He G."/>
            <person name="Yan M."/>
            <person name="Ng V."/>
            <person name="Cullen D."/>
            <person name="Martin F."/>
            <person name="Rosso M.-N."/>
            <person name="Henrissat B."/>
            <person name="Hibbett D."/>
            <person name="Martinez A.T."/>
            <person name="Grigoriev I.V."/>
        </authorList>
    </citation>
    <scope>NUCLEOTIDE SEQUENCE</scope>
    <source>
        <strain evidence="2">CBS 506.95</strain>
    </source>
</reference>
<organism evidence="2 3">
    <name type="scientific">Crepidotus variabilis</name>
    <dbReference type="NCBI Taxonomy" id="179855"/>
    <lineage>
        <taxon>Eukaryota</taxon>
        <taxon>Fungi</taxon>
        <taxon>Dikarya</taxon>
        <taxon>Basidiomycota</taxon>
        <taxon>Agaricomycotina</taxon>
        <taxon>Agaricomycetes</taxon>
        <taxon>Agaricomycetidae</taxon>
        <taxon>Agaricales</taxon>
        <taxon>Agaricineae</taxon>
        <taxon>Crepidotaceae</taxon>
        <taxon>Crepidotus</taxon>
    </lineage>
</organism>
<sequence>MGEEWTSKDFFRKVETGQSKTERAFTGSDGREYLWTIVPHGCELYVIADRKSIPTLVARLYNTPPASERTMGPPSLDIFPSAEHMSDLIISTAVYIERLRRNG</sequence>
<feature type="domain" description="DUF6593" evidence="1">
    <location>
        <begin position="4"/>
        <end position="101"/>
    </location>
</feature>
<dbReference type="Pfam" id="PF20236">
    <property type="entry name" value="DUF6593"/>
    <property type="match status" value="1"/>
</dbReference>
<dbReference type="Proteomes" id="UP000807306">
    <property type="component" value="Unassembled WGS sequence"/>
</dbReference>
<evidence type="ECO:0000313" key="3">
    <source>
        <dbReference type="Proteomes" id="UP000807306"/>
    </source>
</evidence>
<name>A0A9P6EFX3_9AGAR</name>
<evidence type="ECO:0000259" key="1">
    <source>
        <dbReference type="Pfam" id="PF20236"/>
    </source>
</evidence>
<feature type="non-terminal residue" evidence="2">
    <location>
        <position position="103"/>
    </location>
</feature>
<dbReference type="AlphaFoldDB" id="A0A9P6EFX3"/>
<proteinExistence type="predicted"/>
<dbReference type="OrthoDB" id="3360976at2759"/>
<comment type="caution">
    <text evidence="2">The sequence shown here is derived from an EMBL/GenBank/DDBJ whole genome shotgun (WGS) entry which is preliminary data.</text>
</comment>
<dbReference type="InterPro" id="IPR046528">
    <property type="entry name" value="DUF6593"/>
</dbReference>
<evidence type="ECO:0000313" key="2">
    <source>
        <dbReference type="EMBL" id="KAF9528220.1"/>
    </source>
</evidence>